<feature type="transmembrane region" description="Helical" evidence="6">
    <location>
        <begin position="267"/>
        <end position="289"/>
    </location>
</feature>
<protein>
    <submittedName>
        <fullName evidence="8">Type II secretion system protein F domain</fullName>
    </submittedName>
</protein>
<dbReference type="EMBL" id="CP000300">
    <property type="protein sequence ID" value="ABE52480.1"/>
    <property type="molecule type" value="Genomic_DNA"/>
</dbReference>
<dbReference type="AlphaFoldDB" id="Q12VP6"/>
<feature type="domain" description="Type II secretion system protein GspF" evidence="7">
    <location>
        <begin position="86"/>
        <end position="211"/>
    </location>
</feature>
<dbReference type="KEGG" id="mbu:Mbur_1575"/>
<dbReference type="STRING" id="259564.Mbur_1575"/>
<feature type="transmembrane region" description="Helical" evidence="6">
    <location>
        <begin position="526"/>
        <end position="548"/>
    </location>
</feature>
<evidence type="ECO:0000256" key="2">
    <source>
        <dbReference type="ARBA" id="ARBA00022475"/>
    </source>
</evidence>
<organism evidence="8 9">
    <name type="scientific">Methanococcoides burtonii (strain DSM 6242 / NBRC 107633 / OCM 468 / ACE-M)</name>
    <dbReference type="NCBI Taxonomy" id="259564"/>
    <lineage>
        <taxon>Archaea</taxon>
        <taxon>Methanobacteriati</taxon>
        <taxon>Methanobacteriota</taxon>
        <taxon>Stenosarchaea group</taxon>
        <taxon>Methanomicrobia</taxon>
        <taxon>Methanosarcinales</taxon>
        <taxon>Methanosarcinaceae</taxon>
        <taxon>Methanococcoides</taxon>
    </lineage>
</organism>
<feature type="transmembrane region" description="Helical" evidence="6">
    <location>
        <begin position="225"/>
        <end position="246"/>
    </location>
</feature>
<dbReference type="Pfam" id="PF00482">
    <property type="entry name" value="T2SSF"/>
    <property type="match status" value="1"/>
</dbReference>
<feature type="transmembrane region" description="Helical" evidence="6">
    <location>
        <begin position="491"/>
        <end position="514"/>
    </location>
</feature>
<keyword evidence="3 6" id="KW-0812">Transmembrane</keyword>
<dbReference type="RefSeq" id="WP_011499624.1">
    <property type="nucleotide sequence ID" value="NC_007955.1"/>
</dbReference>
<feature type="transmembrane region" description="Helical" evidence="6">
    <location>
        <begin position="51"/>
        <end position="68"/>
    </location>
</feature>
<dbReference type="NCBIfam" id="NF004704">
    <property type="entry name" value="PRK06041.1-2"/>
    <property type="match status" value="1"/>
</dbReference>
<dbReference type="GO" id="GO:0005886">
    <property type="term" value="C:plasma membrane"/>
    <property type="evidence" value="ECO:0007669"/>
    <property type="project" value="UniProtKB-SubCell"/>
</dbReference>
<reference evidence="9" key="1">
    <citation type="journal article" date="2009" name="ISME J.">
        <title>The genome sequence of the psychrophilic archaeon, Methanococcoides burtonii: the role of genome evolution in cold adaptation.</title>
        <authorList>
            <person name="Allen M.A."/>
            <person name="Lauro F.M."/>
            <person name="Williams T.J."/>
            <person name="Burg D."/>
            <person name="Siddiqui K.S."/>
            <person name="De Francisci D."/>
            <person name="Chong K.W."/>
            <person name="Pilak O."/>
            <person name="Chew H.H."/>
            <person name="De Maere M.Z."/>
            <person name="Ting L."/>
            <person name="Katrib M."/>
            <person name="Ng C."/>
            <person name="Sowers K.R."/>
            <person name="Galperin M.Y."/>
            <person name="Anderson I.J."/>
            <person name="Ivanova N."/>
            <person name="Dalin E."/>
            <person name="Martinez M."/>
            <person name="Lapidus A."/>
            <person name="Hauser L."/>
            <person name="Land M."/>
            <person name="Thomas T."/>
            <person name="Cavicchioli R."/>
        </authorList>
    </citation>
    <scope>NUCLEOTIDE SEQUENCE [LARGE SCALE GENOMIC DNA]</scope>
    <source>
        <strain evidence="9">DSM 6242 / NBRC 107633 / OCM 468 / ACE-M</strain>
    </source>
</reference>
<dbReference type="PANTHER" id="PTHR35402">
    <property type="entry name" value="INTEGRAL MEMBRANE PROTEIN-RELATED"/>
    <property type="match status" value="1"/>
</dbReference>
<evidence type="ECO:0000259" key="7">
    <source>
        <dbReference type="Pfam" id="PF00482"/>
    </source>
</evidence>
<dbReference type="OrthoDB" id="141855at2157"/>
<sequence>MDSLKAFNAMEMNPKDYARKIAAPVVSFGFIFAIVAYVLLPDLFTGNTKMLPALIPVICIIFVFYYPFSILGGKAAQIDNNMHYYITHMGVISTAETPRLDIIKIVSQNESYGFLAKESEKIYDLVTVWNMSLSDACRFTSKRTPSILYEDFLDRFAHGLQSGEDIKSFLKAEQNVVMNEYESMYDSALYAIEVIKELFISLIMALIFLASFAIIMPVITGMDAMLLMSVVVVVFIVTDLVMITFTKSKVPKDPIWQQTKILTKSKIKLYQSIPISFAGCIIAAIAVILYGKLELAIAVAVVITPLFYIGHVASSIEKNIKRKDENYPSLIRSLGSSAGARGGLIDEALKSLQIHDFGPLTKDVNALYKRLNTRVDKTKSWNFFAANTGSNLIQRFSAMFVEATNLGGQPEVIGDMIANNFHRIVNLRKKRYQSASSLVGVLYGLTGGIGFTLYISIGVVDLMQDMFTTVTMPEGMGMGLILNTEIGNIEVLSAMILLIMVAHSLMSALLIRFVDGGHVLRSTTDFVIMVWISSISAVFTTSGVATLLGTS</sequence>
<feature type="transmembrane region" description="Helical" evidence="6">
    <location>
        <begin position="438"/>
        <end position="457"/>
    </location>
</feature>
<evidence type="ECO:0000313" key="9">
    <source>
        <dbReference type="Proteomes" id="UP000001979"/>
    </source>
</evidence>
<dbReference type="HOGENOM" id="CLU_479528_0_0_2"/>
<accession>Q12VP6</accession>
<feature type="transmembrane region" description="Helical" evidence="6">
    <location>
        <begin position="295"/>
        <end position="313"/>
    </location>
</feature>
<evidence type="ECO:0000256" key="5">
    <source>
        <dbReference type="ARBA" id="ARBA00023136"/>
    </source>
</evidence>
<keyword evidence="4 6" id="KW-1133">Transmembrane helix</keyword>
<name>Q12VP6_METBU</name>
<feature type="transmembrane region" description="Helical" evidence="6">
    <location>
        <begin position="198"/>
        <end position="219"/>
    </location>
</feature>
<evidence type="ECO:0000256" key="3">
    <source>
        <dbReference type="ARBA" id="ARBA00022692"/>
    </source>
</evidence>
<evidence type="ECO:0000256" key="4">
    <source>
        <dbReference type="ARBA" id="ARBA00022989"/>
    </source>
</evidence>
<evidence type="ECO:0000256" key="6">
    <source>
        <dbReference type="SAM" id="Phobius"/>
    </source>
</evidence>
<keyword evidence="9" id="KW-1185">Reference proteome</keyword>
<evidence type="ECO:0000313" key="8">
    <source>
        <dbReference type="EMBL" id="ABE52480.1"/>
    </source>
</evidence>
<dbReference type="InterPro" id="IPR056569">
    <property type="entry name" value="ArlJ-like"/>
</dbReference>
<keyword evidence="2" id="KW-1003">Cell membrane</keyword>
<dbReference type="Proteomes" id="UP000001979">
    <property type="component" value="Chromosome"/>
</dbReference>
<dbReference type="PANTHER" id="PTHR35402:SF2">
    <property type="entry name" value="FLAGELLA ACCESSORY PROTEIN J"/>
    <property type="match status" value="1"/>
</dbReference>
<dbReference type="GeneID" id="3997811"/>
<dbReference type="InterPro" id="IPR018076">
    <property type="entry name" value="T2SS_GspF_dom"/>
</dbReference>
<gene>
    <name evidence="8" type="ordered locus">Mbur_1575</name>
</gene>
<feature type="transmembrane region" description="Helical" evidence="6">
    <location>
        <begin position="21"/>
        <end position="39"/>
    </location>
</feature>
<keyword evidence="5 6" id="KW-0472">Membrane</keyword>
<comment type="subcellular location">
    <subcellularLocation>
        <location evidence="1">Cell membrane</location>
        <topology evidence="1">Multi-pass membrane protein</topology>
    </subcellularLocation>
</comment>
<evidence type="ECO:0000256" key="1">
    <source>
        <dbReference type="ARBA" id="ARBA00004651"/>
    </source>
</evidence>
<proteinExistence type="predicted"/>